<feature type="transmembrane region" description="Helical" evidence="6">
    <location>
        <begin position="254"/>
        <end position="277"/>
    </location>
</feature>
<feature type="transmembrane region" description="Helical" evidence="6">
    <location>
        <begin position="445"/>
        <end position="463"/>
    </location>
</feature>
<protein>
    <recommendedName>
        <fullName evidence="9">Lipopolysaccharide biosynthesis protein</fullName>
    </recommendedName>
</protein>
<dbReference type="Proteomes" id="UP001501523">
    <property type="component" value="Unassembled WGS sequence"/>
</dbReference>
<feature type="transmembrane region" description="Helical" evidence="6">
    <location>
        <begin position="148"/>
        <end position="170"/>
    </location>
</feature>
<feature type="transmembrane region" description="Helical" evidence="6">
    <location>
        <begin position="12"/>
        <end position="38"/>
    </location>
</feature>
<feature type="transmembrane region" description="Helical" evidence="6">
    <location>
        <begin position="118"/>
        <end position="136"/>
    </location>
</feature>
<dbReference type="PANTHER" id="PTHR30250">
    <property type="entry name" value="PST FAMILY PREDICTED COLANIC ACID TRANSPORTER"/>
    <property type="match status" value="1"/>
</dbReference>
<dbReference type="EMBL" id="BAAAEU010000004">
    <property type="protein sequence ID" value="GAA0708245.1"/>
    <property type="molecule type" value="Genomic_DNA"/>
</dbReference>
<gene>
    <name evidence="7" type="ORF">GCM10009105_07660</name>
</gene>
<keyword evidence="2" id="KW-1003">Cell membrane</keyword>
<keyword evidence="5 6" id="KW-0472">Membrane</keyword>
<keyword evidence="8" id="KW-1185">Reference proteome</keyword>
<evidence type="ECO:0008006" key="9">
    <source>
        <dbReference type="Google" id="ProtNLM"/>
    </source>
</evidence>
<feature type="transmembrane region" description="Helical" evidence="6">
    <location>
        <begin position="215"/>
        <end position="239"/>
    </location>
</feature>
<evidence type="ECO:0000256" key="4">
    <source>
        <dbReference type="ARBA" id="ARBA00022989"/>
    </source>
</evidence>
<sequence length="478" mass="52419">MINRFVSGGGLGAVKLIAGFVRVKMLAIAIGVAGLGILAQAVQFNLVAIALTSISLAVGIINRIRQPARLGDPEAERITRGTAFVSLLGLIGLYTFVVSWNATFILDTVFRGTISRWQILPVLMGVPFSVIASGYIEGIFYSRDRYDLYVKASMMAALIELGLYVGLVYARGISGALFALGISSATLLASYLWYLRKIGDSWRNVFPIVFDLHEFVVLFRFGAVMLATTALGYLCVLYVRSEMLALYGARANGLLQVALAFSAYSLPFITNGVWGHLHPMASKLGDTPEVRKELLGVLRVVMILSSLASLGALCLPDVLISIAYTNAFIDATRFFPAQFVGDFFYFFAFTLGVFFLATSQLRTYMAGWIAYYAIYLIGSKILFPYIGPLAPAAAHALASCTIAACGAVWLLLVAQIGFRQLALFWIGTFMVGAAALLLWYETPLWVRLSYMLAPVLMYGKLFLDWRKSTRERQWLAAS</sequence>
<evidence type="ECO:0000256" key="1">
    <source>
        <dbReference type="ARBA" id="ARBA00004651"/>
    </source>
</evidence>
<feature type="transmembrane region" description="Helical" evidence="6">
    <location>
        <begin position="83"/>
        <end position="106"/>
    </location>
</feature>
<proteinExistence type="predicted"/>
<feature type="transmembrane region" description="Helical" evidence="6">
    <location>
        <begin position="392"/>
        <end position="414"/>
    </location>
</feature>
<organism evidence="7 8">
    <name type="scientific">Dokdonella soli</name>
    <dbReference type="NCBI Taxonomy" id="529810"/>
    <lineage>
        <taxon>Bacteria</taxon>
        <taxon>Pseudomonadati</taxon>
        <taxon>Pseudomonadota</taxon>
        <taxon>Gammaproteobacteria</taxon>
        <taxon>Lysobacterales</taxon>
        <taxon>Rhodanobacteraceae</taxon>
        <taxon>Dokdonella</taxon>
    </lineage>
</organism>
<feature type="transmembrane region" description="Helical" evidence="6">
    <location>
        <begin position="343"/>
        <end position="361"/>
    </location>
</feature>
<comment type="caution">
    <text evidence="7">The sequence shown here is derived from an EMBL/GenBank/DDBJ whole genome shotgun (WGS) entry which is preliminary data.</text>
</comment>
<evidence type="ECO:0000313" key="8">
    <source>
        <dbReference type="Proteomes" id="UP001501523"/>
    </source>
</evidence>
<evidence type="ECO:0000256" key="6">
    <source>
        <dbReference type="SAM" id="Phobius"/>
    </source>
</evidence>
<dbReference type="PANTHER" id="PTHR30250:SF11">
    <property type="entry name" value="O-ANTIGEN TRANSPORTER-RELATED"/>
    <property type="match status" value="1"/>
</dbReference>
<evidence type="ECO:0000313" key="7">
    <source>
        <dbReference type="EMBL" id="GAA0708245.1"/>
    </source>
</evidence>
<feature type="transmembrane region" description="Helical" evidence="6">
    <location>
        <begin position="421"/>
        <end position="439"/>
    </location>
</feature>
<reference evidence="7 8" key="1">
    <citation type="journal article" date="2019" name="Int. J. Syst. Evol. Microbiol.">
        <title>The Global Catalogue of Microorganisms (GCM) 10K type strain sequencing project: providing services to taxonomists for standard genome sequencing and annotation.</title>
        <authorList>
            <consortium name="The Broad Institute Genomics Platform"/>
            <consortium name="The Broad Institute Genome Sequencing Center for Infectious Disease"/>
            <person name="Wu L."/>
            <person name="Ma J."/>
        </authorList>
    </citation>
    <scope>NUCLEOTIDE SEQUENCE [LARGE SCALE GENOMIC DNA]</scope>
    <source>
        <strain evidence="7 8">JCM 15421</strain>
    </source>
</reference>
<feature type="transmembrane region" description="Helical" evidence="6">
    <location>
        <begin position="368"/>
        <end position="386"/>
    </location>
</feature>
<feature type="transmembrane region" description="Helical" evidence="6">
    <location>
        <begin position="44"/>
        <end position="62"/>
    </location>
</feature>
<feature type="transmembrane region" description="Helical" evidence="6">
    <location>
        <begin position="297"/>
        <end position="323"/>
    </location>
</feature>
<name>A0ABN1ID63_9GAMM</name>
<comment type="subcellular location">
    <subcellularLocation>
        <location evidence="1">Cell membrane</location>
        <topology evidence="1">Multi-pass membrane protein</topology>
    </subcellularLocation>
</comment>
<evidence type="ECO:0000256" key="3">
    <source>
        <dbReference type="ARBA" id="ARBA00022692"/>
    </source>
</evidence>
<evidence type="ECO:0000256" key="5">
    <source>
        <dbReference type="ARBA" id="ARBA00023136"/>
    </source>
</evidence>
<dbReference type="InterPro" id="IPR050833">
    <property type="entry name" value="Poly_Biosynth_Transport"/>
</dbReference>
<keyword evidence="3 6" id="KW-0812">Transmembrane</keyword>
<evidence type="ECO:0000256" key="2">
    <source>
        <dbReference type="ARBA" id="ARBA00022475"/>
    </source>
</evidence>
<accession>A0ABN1ID63</accession>
<keyword evidence="4 6" id="KW-1133">Transmembrane helix</keyword>
<feature type="transmembrane region" description="Helical" evidence="6">
    <location>
        <begin position="176"/>
        <end position="194"/>
    </location>
</feature>
<dbReference type="RefSeq" id="WP_379988954.1">
    <property type="nucleotide sequence ID" value="NZ_JBHSMO010000005.1"/>
</dbReference>